<dbReference type="AlphaFoldDB" id="A0A506U5N3"/>
<dbReference type="InterPro" id="IPR010843">
    <property type="entry name" value="Uncharacterised_AroM"/>
</dbReference>
<dbReference type="OrthoDB" id="8337506at2"/>
<proteinExistence type="predicted"/>
<protein>
    <submittedName>
        <fullName evidence="1">AroM family protein</fullName>
    </submittedName>
</protein>
<evidence type="ECO:0000313" key="2">
    <source>
        <dbReference type="Proteomes" id="UP000318801"/>
    </source>
</evidence>
<comment type="caution">
    <text evidence="1">The sequence shown here is derived from an EMBL/GenBank/DDBJ whole genome shotgun (WGS) entry which is preliminary data.</text>
</comment>
<accession>A0A506U5N3</accession>
<dbReference type="Pfam" id="PF07302">
    <property type="entry name" value="AroM"/>
    <property type="match status" value="1"/>
</dbReference>
<reference evidence="1 2" key="1">
    <citation type="submission" date="2019-06" db="EMBL/GenBank/DDBJ databases">
        <authorList>
            <person name="Li M."/>
        </authorList>
    </citation>
    <scope>NUCLEOTIDE SEQUENCE [LARGE SCALE GENOMIC DNA]</scope>
    <source>
        <strain evidence="1 2">BGMRC2036</strain>
    </source>
</reference>
<name>A0A506U5N3_9HYPH</name>
<evidence type="ECO:0000313" key="1">
    <source>
        <dbReference type="EMBL" id="TPW27889.1"/>
    </source>
</evidence>
<dbReference type="EMBL" id="VHLG01000015">
    <property type="protein sequence ID" value="TPW27889.1"/>
    <property type="molecule type" value="Genomic_DNA"/>
</dbReference>
<sequence>MKKIGETTVKTARLAFVTIGQTPRSDLVPEMMAEITAGRDDCPPEAIEFGVLDGLEGAALDAMRAMPGEHSFATRLRDGTEIVTSQARTEERLNQLLKEIDTQKFDLIVLLCTGTKIEPLSHTLVIEAQRVVDATVEALAQSARHLGVILPLERQVADFAERHVFSRDAQAVAASPYAGGDMAAQAAKLEGCDLIVMHCMGYSAAMLKEVRETTATSVLLSRRIVAGVVRQMI</sequence>
<organism evidence="1 2">
    <name type="scientific">Martelella alba</name>
    <dbReference type="NCBI Taxonomy" id="2590451"/>
    <lineage>
        <taxon>Bacteria</taxon>
        <taxon>Pseudomonadati</taxon>
        <taxon>Pseudomonadota</taxon>
        <taxon>Alphaproteobacteria</taxon>
        <taxon>Hyphomicrobiales</taxon>
        <taxon>Aurantimonadaceae</taxon>
        <taxon>Martelella</taxon>
    </lineage>
</organism>
<dbReference type="Proteomes" id="UP000318801">
    <property type="component" value="Unassembled WGS sequence"/>
</dbReference>
<keyword evidence="2" id="KW-1185">Reference proteome</keyword>
<gene>
    <name evidence="1" type="ORF">FJU08_19380</name>
</gene>